<feature type="transmembrane region" description="Helical" evidence="1">
    <location>
        <begin position="152"/>
        <end position="170"/>
    </location>
</feature>
<accession>A0A1F5TR79</accession>
<reference evidence="2 3" key="1">
    <citation type="journal article" date="2016" name="Nat. Commun.">
        <title>Thousands of microbial genomes shed light on interconnected biogeochemical processes in an aquifer system.</title>
        <authorList>
            <person name="Anantharaman K."/>
            <person name="Brown C.T."/>
            <person name="Hug L.A."/>
            <person name="Sharon I."/>
            <person name="Castelle C.J."/>
            <person name="Probst A.J."/>
            <person name="Thomas B.C."/>
            <person name="Singh A."/>
            <person name="Wilkins M.J."/>
            <person name="Karaoz U."/>
            <person name="Brodie E.L."/>
            <person name="Williams K.H."/>
            <person name="Hubbard S.S."/>
            <person name="Banfield J.F."/>
        </authorList>
    </citation>
    <scope>NUCLEOTIDE SEQUENCE [LARGE SCALE GENOMIC DNA]</scope>
</reference>
<dbReference type="InterPro" id="IPR007404">
    <property type="entry name" value="YdjM-like"/>
</dbReference>
<evidence type="ECO:0008006" key="4">
    <source>
        <dbReference type="Google" id="ProtNLM"/>
    </source>
</evidence>
<comment type="caution">
    <text evidence="2">The sequence shown here is derived from an EMBL/GenBank/DDBJ whole genome shotgun (WGS) entry which is preliminary data.</text>
</comment>
<feature type="transmembrane region" description="Helical" evidence="1">
    <location>
        <begin position="55"/>
        <end position="76"/>
    </location>
</feature>
<evidence type="ECO:0000313" key="2">
    <source>
        <dbReference type="EMBL" id="OGF41339.1"/>
    </source>
</evidence>
<evidence type="ECO:0000256" key="1">
    <source>
        <dbReference type="SAM" id="Phobius"/>
    </source>
</evidence>
<dbReference type="EMBL" id="MFGO01000010">
    <property type="protein sequence ID" value="OGF41339.1"/>
    <property type="molecule type" value="Genomic_DNA"/>
</dbReference>
<dbReference type="Proteomes" id="UP000177579">
    <property type="component" value="Unassembled WGS sequence"/>
</dbReference>
<proteinExistence type="predicted"/>
<feature type="transmembrane region" description="Helical" evidence="1">
    <location>
        <begin position="88"/>
        <end position="115"/>
    </location>
</feature>
<dbReference type="AlphaFoldDB" id="A0A1F5TR79"/>
<protein>
    <recommendedName>
        <fullName evidence="4">Metal-dependent hydrolase</fullName>
    </recommendedName>
</protein>
<feature type="transmembrane region" description="Helical" evidence="1">
    <location>
        <begin position="213"/>
        <end position="231"/>
    </location>
</feature>
<evidence type="ECO:0000313" key="3">
    <source>
        <dbReference type="Proteomes" id="UP000177579"/>
    </source>
</evidence>
<feature type="transmembrane region" description="Helical" evidence="1">
    <location>
        <begin position="127"/>
        <end position="146"/>
    </location>
</feature>
<keyword evidence="1" id="KW-0812">Transmembrane</keyword>
<keyword evidence="1" id="KW-1133">Transmembrane helix</keyword>
<sequence length="235" mass="27406">MVFFYFFKNDTGIGYFDIFSEYLLFKVLVFYELTFLVFFANILKYFRTLKFKLNIWGFGMPLPLGHAVIGAAVYSVCANIRNNVKKNNWFILALFIFVLANLPDIDFIFGLMYAGDGSIMHRGPTHSIYFALLFGYLAHLFSKYSIIIPEVGFIPCLLVILSHPILDIVTDILERECFSWKYFLQLFYFPLTKPGYNIGFWDIINTIFEKSLGDYKIIVFGFFVIFIVIIIKKIC</sequence>
<organism evidence="2 3">
    <name type="scientific">Candidatus Falkowbacteria bacterium RIFOXYD2_FULL_34_120</name>
    <dbReference type="NCBI Taxonomy" id="1798007"/>
    <lineage>
        <taxon>Bacteria</taxon>
        <taxon>Candidatus Falkowiibacteriota</taxon>
    </lineage>
</organism>
<feature type="transmembrane region" description="Helical" evidence="1">
    <location>
        <begin position="23"/>
        <end position="43"/>
    </location>
</feature>
<dbReference type="Pfam" id="PF04307">
    <property type="entry name" value="YdjM"/>
    <property type="match status" value="1"/>
</dbReference>
<gene>
    <name evidence="2" type="ORF">A2531_07060</name>
</gene>
<name>A0A1F5TR79_9BACT</name>
<keyword evidence="1" id="KW-0472">Membrane</keyword>